<proteinExistence type="predicted"/>
<dbReference type="Proteomes" id="UP000283295">
    <property type="component" value="Unassembled WGS sequence"/>
</dbReference>
<dbReference type="SUPFAM" id="SSF47384">
    <property type="entry name" value="Homodimeric domain of signal transducing histidine kinase"/>
    <property type="match status" value="1"/>
</dbReference>
<evidence type="ECO:0000256" key="1">
    <source>
        <dbReference type="ARBA" id="ARBA00000085"/>
    </source>
</evidence>
<keyword evidence="6 10" id="KW-0418">Kinase</keyword>
<dbReference type="Gene3D" id="1.10.287.130">
    <property type="match status" value="1"/>
</dbReference>
<comment type="caution">
    <text evidence="10">The sequence shown here is derived from an EMBL/GenBank/DDBJ whole genome shotgun (WGS) entry which is preliminary data.</text>
</comment>
<dbReference type="EMBL" id="QRVK01000011">
    <property type="protein sequence ID" value="RGS43048.1"/>
    <property type="molecule type" value="Genomic_DNA"/>
</dbReference>
<accession>A0A3R5WLM4</accession>
<reference evidence="10 11" key="1">
    <citation type="submission" date="2018-08" db="EMBL/GenBank/DDBJ databases">
        <title>A genome reference for cultivated species of the human gut microbiota.</title>
        <authorList>
            <person name="Zou Y."/>
            <person name="Xue W."/>
            <person name="Luo G."/>
        </authorList>
    </citation>
    <scope>NUCLEOTIDE SEQUENCE [LARGE SCALE GENOMIC DNA]</scope>
    <source>
        <strain evidence="10 11">AF22-21</strain>
    </source>
</reference>
<keyword evidence="5" id="KW-0808">Transferase</keyword>
<dbReference type="InterPro" id="IPR003594">
    <property type="entry name" value="HATPase_dom"/>
</dbReference>
<dbReference type="GO" id="GO:0004721">
    <property type="term" value="F:phosphoprotein phosphatase activity"/>
    <property type="evidence" value="ECO:0007669"/>
    <property type="project" value="TreeGrafter"/>
</dbReference>
<evidence type="ECO:0000256" key="2">
    <source>
        <dbReference type="ARBA" id="ARBA00004370"/>
    </source>
</evidence>
<evidence type="ECO:0000313" key="11">
    <source>
        <dbReference type="Proteomes" id="UP000283295"/>
    </source>
</evidence>
<evidence type="ECO:0000256" key="7">
    <source>
        <dbReference type="ARBA" id="ARBA00023012"/>
    </source>
</evidence>
<organism evidence="10 11">
    <name type="scientific">Coprococcus eutactus</name>
    <dbReference type="NCBI Taxonomy" id="33043"/>
    <lineage>
        <taxon>Bacteria</taxon>
        <taxon>Bacillati</taxon>
        <taxon>Bacillota</taxon>
        <taxon>Clostridia</taxon>
        <taxon>Lachnospirales</taxon>
        <taxon>Lachnospiraceae</taxon>
        <taxon>Coprococcus</taxon>
    </lineage>
</organism>
<dbReference type="PANTHER" id="PTHR45453:SF1">
    <property type="entry name" value="PHOSPHATE REGULON SENSOR PROTEIN PHOR"/>
    <property type="match status" value="1"/>
</dbReference>
<dbReference type="InterPro" id="IPR050351">
    <property type="entry name" value="BphY/WalK/GraS-like"/>
</dbReference>
<dbReference type="Gene3D" id="3.30.565.10">
    <property type="entry name" value="Histidine kinase-like ATPase, C-terminal domain"/>
    <property type="match status" value="1"/>
</dbReference>
<dbReference type="GO" id="GO:0000155">
    <property type="term" value="F:phosphorelay sensor kinase activity"/>
    <property type="evidence" value="ECO:0007669"/>
    <property type="project" value="InterPro"/>
</dbReference>
<keyword evidence="8" id="KW-1133">Transmembrane helix</keyword>
<dbReference type="GO" id="GO:0016036">
    <property type="term" value="P:cellular response to phosphate starvation"/>
    <property type="evidence" value="ECO:0007669"/>
    <property type="project" value="TreeGrafter"/>
</dbReference>
<evidence type="ECO:0000256" key="3">
    <source>
        <dbReference type="ARBA" id="ARBA00012438"/>
    </source>
</evidence>
<gene>
    <name evidence="10" type="ORF">DWX94_06070</name>
</gene>
<evidence type="ECO:0000256" key="5">
    <source>
        <dbReference type="ARBA" id="ARBA00022679"/>
    </source>
</evidence>
<dbReference type="SUPFAM" id="SSF55874">
    <property type="entry name" value="ATPase domain of HSP90 chaperone/DNA topoisomerase II/histidine kinase"/>
    <property type="match status" value="1"/>
</dbReference>
<dbReference type="GO" id="GO:0005886">
    <property type="term" value="C:plasma membrane"/>
    <property type="evidence" value="ECO:0007669"/>
    <property type="project" value="TreeGrafter"/>
</dbReference>
<dbReference type="AlphaFoldDB" id="A0A3R5WLM4"/>
<dbReference type="PANTHER" id="PTHR45453">
    <property type="entry name" value="PHOSPHATE REGULON SENSOR PROTEIN PHOR"/>
    <property type="match status" value="1"/>
</dbReference>
<evidence type="ECO:0000256" key="8">
    <source>
        <dbReference type="SAM" id="Phobius"/>
    </source>
</evidence>
<dbReference type="Pfam" id="PF00512">
    <property type="entry name" value="HisKA"/>
    <property type="match status" value="1"/>
</dbReference>
<dbReference type="SMART" id="SM00388">
    <property type="entry name" value="HisKA"/>
    <property type="match status" value="1"/>
</dbReference>
<protein>
    <recommendedName>
        <fullName evidence="3">histidine kinase</fullName>
        <ecNumber evidence="3">2.7.13.3</ecNumber>
    </recommendedName>
</protein>
<sequence length="617" mass="69501">MKLMRKPIWWVELLVAALVCTVLIGTLAYVSYRTASMMLYNKMSDSVDDMMGSVHERMNTVQTQDEFVDSVDEDSAAYIRAYNTIMWNSYLNGEVLMYVTNEDWLYNHYLINNCNTLYRLYDSETFQRIDLDGIVNKNEPFTIMCVRNLDTGISGYYVCDDSGLTKVLDNRVSVYEYSGDICGVKNIADPCIGKVYLRDSENGSSFTIQGTDRYTDESVFYDGPADVSGYSEYDVTLEKLTFDDTINSTFVMNGEKYVVTDIRTFRDMDQLLETESDALDRVIKASSTRYVASGQMTRLVWTCHIGSTSGDFLFGKKKIDYTGNNVCGIQGGDGRVYAAMEGRVTLANGRQCILAGVCSYDADAVIRELAGDIRRIAIWCIACITVFATAVIYLTRKTRYDRQEYRRNMTNAMAHDLKTPLMAMSGYAENLLANVHTDKRQQYAEAISENVRRMNGMIEQMLEIDRLETGKRRKGEKLESVDMAELFRKVVEENEVAIQRKNMVVTFEGNCTLNADMESMKSVAENLVTNAVRHGRENGIIDIEMSDGKVTISNTTDDVLPDDIDSLWDPYVKGSGSRTGGGSGLGLFVVRTILDKYGLKGRLSYHDGTFSVLISSR</sequence>
<feature type="domain" description="Histidine kinase" evidence="9">
    <location>
        <begin position="412"/>
        <end position="605"/>
    </location>
</feature>
<keyword evidence="8" id="KW-0812">Transmembrane</keyword>
<dbReference type="Pfam" id="PF02518">
    <property type="entry name" value="HATPase_c"/>
    <property type="match status" value="1"/>
</dbReference>
<keyword evidence="7" id="KW-0902">Two-component regulatory system</keyword>
<dbReference type="InterPro" id="IPR005467">
    <property type="entry name" value="His_kinase_dom"/>
</dbReference>
<name>A0A3R5WLM4_9FIRM</name>
<dbReference type="InterPro" id="IPR003661">
    <property type="entry name" value="HisK_dim/P_dom"/>
</dbReference>
<comment type="catalytic activity">
    <reaction evidence="1">
        <text>ATP + protein L-histidine = ADP + protein N-phospho-L-histidine.</text>
        <dbReference type="EC" id="2.7.13.3"/>
    </reaction>
</comment>
<evidence type="ECO:0000256" key="6">
    <source>
        <dbReference type="ARBA" id="ARBA00022777"/>
    </source>
</evidence>
<evidence type="ECO:0000259" key="9">
    <source>
        <dbReference type="PROSITE" id="PS50109"/>
    </source>
</evidence>
<comment type="subcellular location">
    <subcellularLocation>
        <location evidence="2">Membrane</location>
    </subcellularLocation>
</comment>
<dbReference type="CDD" id="cd00082">
    <property type="entry name" value="HisKA"/>
    <property type="match status" value="1"/>
</dbReference>
<dbReference type="EC" id="2.7.13.3" evidence="3"/>
<dbReference type="PROSITE" id="PS50109">
    <property type="entry name" value="HIS_KIN"/>
    <property type="match status" value="1"/>
</dbReference>
<keyword evidence="4" id="KW-0597">Phosphoprotein</keyword>
<dbReference type="InterPro" id="IPR036890">
    <property type="entry name" value="HATPase_C_sf"/>
</dbReference>
<feature type="transmembrane region" description="Helical" evidence="8">
    <location>
        <begin position="376"/>
        <end position="395"/>
    </location>
</feature>
<dbReference type="SMART" id="SM00387">
    <property type="entry name" value="HATPase_c"/>
    <property type="match status" value="1"/>
</dbReference>
<evidence type="ECO:0000256" key="4">
    <source>
        <dbReference type="ARBA" id="ARBA00022553"/>
    </source>
</evidence>
<dbReference type="InterPro" id="IPR036097">
    <property type="entry name" value="HisK_dim/P_sf"/>
</dbReference>
<evidence type="ECO:0000313" key="10">
    <source>
        <dbReference type="EMBL" id="RGS43048.1"/>
    </source>
</evidence>
<keyword evidence="8" id="KW-0472">Membrane</keyword>